<proteinExistence type="predicted"/>
<evidence type="ECO:0000313" key="3">
    <source>
        <dbReference type="Proteomes" id="UP000265520"/>
    </source>
</evidence>
<sequence>GDGGPVINAEPLAPARQSSGQHDGGRHFYGGPPVTGGGGRQF</sequence>
<name>A0A392V3D8_9FABA</name>
<reference evidence="2 3" key="1">
    <citation type="journal article" date="2018" name="Front. Plant Sci.">
        <title>Red Clover (Trifolium pratense) and Zigzag Clover (T. medium) - A Picture of Genomic Similarities and Differences.</title>
        <authorList>
            <person name="Dluhosova J."/>
            <person name="Istvanek J."/>
            <person name="Nedelnik J."/>
            <person name="Repkova J."/>
        </authorList>
    </citation>
    <scope>NUCLEOTIDE SEQUENCE [LARGE SCALE GENOMIC DNA]</scope>
    <source>
        <strain evidence="3">cv. 10/8</strain>
        <tissue evidence="2">Leaf</tissue>
    </source>
</reference>
<organism evidence="2 3">
    <name type="scientific">Trifolium medium</name>
    <dbReference type="NCBI Taxonomy" id="97028"/>
    <lineage>
        <taxon>Eukaryota</taxon>
        <taxon>Viridiplantae</taxon>
        <taxon>Streptophyta</taxon>
        <taxon>Embryophyta</taxon>
        <taxon>Tracheophyta</taxon>
        <taxon>Spermatophyta</taxon>
        <taxon>Magnoliopsida</taxon>
        <taxon>eudicotyledons</taxon>
        <taxon>Gunneridae</taxon>
        <taxon>Pentapetalae</taxon>
        <taxon>rosids</taxon>
        <taxon>fabids</taxon>
        <taxon>Fabales</taxon>
        <taxon>Fabaceae</taxon>
        <taxon>Papilionoideae</taxon>
        <taxon>50 kb inversion clade</taxon>
        <taxon>NPAAA clade</taxon>
        <taxon>Hologalegina</taxon>
        <taxon>IRL clade</taxon>
        <taxon>Trifolieae</taxon>
        <taxon>Trifolium</taxon>
    </lineage>
</organism>
<dbReference type="EMBL" id="LXQA011019204">
    <property type="protein sequence ID" value="MCI81445.1"/>
    <property type="molecule type" value="Genomic_DNA"/>
</dbReference>
<protein>
    <submittedName>
        <fullName evidence="2">Uncharacterized protein</fullName>
    </submittedName>
</protein>
<feature type="compositionally biased region" description="Gly residues" evidence="1">
    <location>
        <begin position="33"/>
        <end position="42"/>
    </location>
</feature>
<accession>A0A392V3D8</accession>
<dbReference type="AlphaFoldDB" id="A0A392V3D8"/>
<evidence type="ECO:0000313" key="2">
    <source>
        <dbReference type="EMBL" id="MCI81445.1"/>
    </source>
</evidence>
<dbReference type="Proteomes" id="UP000265520">
    <property type="component" value="Unassembled WGS sequence"/>
</dbReference>
<feature type="region of interest" description="Disordered" evidence="1">
    <location>
        <begin position="1"/>
        <end position="42"/>
    </location>
</feature>
<keyword evidence="3" id="KW-1185">Reference proteome</keyword>
<comment type="caution">
    <text evidence="2">The sequence shown here is derived from an EMBL/GenBank/DDBJ whole genome shotgun (WGS) entry which is preliminary data.</text>
</comment>
<feature type="non-terminal residue" evidence="2">
    <location>
        <position position="1"/>
    </location>
</feature>
<evidence type="ECO:0000256" key="1">
    <source>
        <dbReference type="SAM" id="MobiDB-lite"/>
    </source>
</evidence>